<keyword evidence="7" id="KW-1185">Reference proteome</keyword>
<dbReference type="Pfam" id="PF03712">
    <property type="entry name" value="Cu2_monoox_C"/>
    <property type="match status" value="1"/>
</dbReference>
<reference evidence="6" key="1">
    <citation type="submission" date="2018-11" db="EMBL/GenBank/DDBJ databases">
        <authorList>
            <person name="Alioto T."/>
            <person name="Alioto T."/>
        </authorList>
    </citation>
    <scope>NUCLEOTIDE SEQUENCE</scope>
</reference>
<dbReference type="GO" id="GO:0005507">
    <property type="term" value="F:copper ion binding"/>
    <property type="evidence" value="ECO:0007669"/>
    <property type="project" value="InterPro"/>
</dbReference>
<evidence type="ECO:0000259" key="5">
    <source>
        <dbReference type="Pfam" id="PF03712"/>
    </source>
</evidence>
<dbReference type="AlphaFoldDB" id="A0A8B6DSM3"/>
<dbReference type="Gene3D" id="2.60.120.230">
    <property type="match status" value="1"/>
</dbReference>
<dbReference type="Proteomes" id="UP000596742">
    <property type="component" value="Unassembled WGS sequence"/>
</dbReference>
<dbReference type="Gene3D" id="2.60.120.310">
    <property type="entry name" value="Copper type II, ascorbate-dependent monooxygenase, N-terminal domain"/>
    <property type="match status" value="1"/>
</dbReference>
<dbReference type="GO" id="GO:0004504">
    <property type="term" value="F:peptidylglycine monooxygenase activity"/>
    <property type="evidence" value="ECO:0007669"/>
    <property type="project" value="UniProtKB-EC"/>
</dbReference>
<sequence>MIKIAMWLFVLIVAVSGVREIPYITAHYGENGQEVYKMKLSYPSIKIYEPDQYFCYTRYLEELDEVYVLSTLIEINHEYVHHAALSFCEELEDYASHRPWECSTSRKYCKGGAVGVLTFDDYSKPEDGLMTFPKDVSLKVGFSTIMKHITFEMHSKAAVTDFQYPLLNVTLTFTKTPTKYNYQTHLLLTDGFIPANSEKGYFAEIACSWSKPDVVAFAVQLHTHHYGYMAEMYRVRNGTWTLMASQLTQGKSKVLLPVPGGAIDVRRGDVLAAKCLYITKDNKIVRFGESDGQEMCNVDIHFGYEFRYEDIFKRSSACMTQLPEFSLCDHEATSGICGDNNKIDM</sequence>
<keyword evidence="6" id="KW-0560">Oxidoreductase</keyword>
<proteinExistence type="predicted"/>
<evidence type="ECO:0000313" key="6">
    <source>
        <dbReference type="EMBL" id="VDI23486.1"/>
    </source>
</evidence>
<feature type="signal peptide" evidence="4">
    <location>
        <begin position="1"/>
        <end position="17"/>
    </location>
</feature>
<feature type="domain" description="Copper type II ascorbate-dependent monooxygenase C-terminal" evidence="5">
    <location>
        <begin position="190"/>
        <end position="303"/>
    </location>
</feature>
<keyword evidence="1 4" id="KW-0732">Signal</keyword>
<dbReference type="PANTHER" id="PTHR10680:SF38">
    <property type="entry name" value="BLL1368 PROTEIN"/>
    <property type="match status" value="1"/>
</dbReference>
<evidence type="ECO:0000256" key="4">
    <source>
        <dbReference type="SAM" id="SignalP"/>
    </source>
</evidence>
<gene>
    <name evidence="6" type="ORF">MGAL_10B073973</name>
</gene>
<evidence type="ECO:0000256" key="1">
    <source>
        <dbReference type="ARBA" id="ARBA00022729"/>
    </source>
</evidence>
<protein>
    <submittedName>
        <fullName evidence="6">Peptidylglycine monooxygenase</fullName>
        <ecNumber evidence="6">1.14.17.3</ecNumber>
    </submittedName>
</protein>
<evidence type="ECO:0000256" key="3">
    <source>
        <dbReference type="ARBA" id="ARBA00023180"/>
    </source>
</evidence>
<comment type="caution">
    <text evidence="6">The sequence shown here is derived from an EMBL/GenBank/DDBJ whole genome shotgun (WGS) entry which is preliminary data.</text>
</comment>
<evidence type="ECO:0000256" key="2">
    <source>
        <dbReference type="ARBA" id="ARBA00023157"/>
    </source>
</evidence>
<keyword evidence="6" id="KW-0503">Monooxygenase</keyword>
<dbReference type="InterPro" id="IPR036939">
    <property type="entry name" value="Cu2_ascorb_mOase_N_sf"/>
</dbReference>
<dbReference type="OrthoDB" id="6068140at2759"/>
<dbReference type="InterPro" id="IPR014784">
    <property type="entry name" value="Cu2_ascorb_mOase-like_C"/>
</dbReference>
<evidence type="ECO:0000313" key="7">
    <source>
        <dbReference type="Proteomes" id="UP000596742"/>
    </source>
</evidence>
<dbReference type="EMBL" id="UYJE01003929">
    <property type="protein sequence ID" value="VDI23486.1"/>
    <property type="molecule type" value="Genomic_DNA"/>
</dbReference>
<dbReference type="SUPFAM" id="SSF49742">
    <property type="entry name" value="PHM/PNGase F"/>
    <property type="match status" value="2"/>
</dbReference>
<keyword evidence="3" id="KW-0325">Glycoprotein</keyword>
<dbReference type="PANTHER" id="PTHR10680">
    <property type="entry name" value="PEPTIDYL-GLYCINE ALPHA-AMIDATING MONOOXYGENASE"/>
    <property type="match status" value="1"/>
</dbReference>
<organism evidence="6 7">
    <name type="scientific">Mytilus galloprovincialis</name>
    <name type="common">Mediterranean mussel</name>
    <dbReference type="NCBI Taxonomy" id="29158"/>
    <lineage>
        <taxon>Eukaryota</taxon>
        <taxon>Metazoa</taxon>
        <taxon>Spiralia</taxon>
        <taxon>Lophotrochozoa</taxon>
        <taxon>Mollusca</taxon>
        <taxon>Bivalvia</taxon>
        <taxon>Autobranchia</taxon>
        <taxon>Pteriomorphia</taxon>
        <taxon>Mytilida</taxon>
        <taxon>Mytiloidea</taxon>
        <taxon>Mytilidae</taxon>
        <taxon>Mytilinae</taxon>
        <taxon>Mytilus</taxon>
    </lineage>
</organism>
<feature type="chain" id="PRO_5032837473" evidence="4">
    <location>
        <begin position="18"/>
        <end position="345"/>
    </location>
</feature>
<dbReference type="EC" id="1.14.17.3" evidence="6"/>
<dbReference type="InterPro" id="IPR024548">
    <property type="entry name" value="Cu2_monoox_C"/>
</dbReference>
<dbReference type="InterPro" id="IPR008977">
    <property type="entry name" value="PHM/PNGase_F_dom_sf"/>
</dbReference>
<name>A0A8B6DSM3_MYTGA</name>
<accession>A0A8B6DSM3</accession>
<keyword evidence="2" id="KW-1015">Disulfide bond</keyword>